<comment type="similarity">
    <text evidence="2">Belongs to the ParB family.</text>
</comment>
<proteinExistence type="inferred from homology"/>
<comment type="caution">
    <text evidence="9">The sequence shown here is derived from an EMBL/GenBank/DDBJ whole genome shotgun (WGS) entry which is preliminary data.</text>
</comment>
<dbReference type="SMART" id="SM00470">
    <property type="entry name" value="ParB"/>
    <property type="match status" value="1"/>
</dbReference>
<evidence type="ECO:0000313" key="10">
    <source>
        <dbReference type="Proteomes" id="UP000287361"/>
    </source>
</evidence>
<keyword evidence="5" id="KW-0238">DNA-binding</keyword>
<dbReference type="NCBIfam" id="TIGR00180">
    <property type="entry name" value="parB_part"/>
    <property type="match status" value="1"/>
</dbReference>
<dbReference type="Pfam" id="PF02195">
    <property type="entry name" value="ParB_N"/>
    <property type="match status" value="1"/>
</dbReference>
<feature type="domain" description="HTH cro/C1-type" evidence="8">
    <location>
        <begin position="123"/>
        <end position="149"/>
    </location>
</feature>
<dbReference type="InterPro" id="IPR023705">
    <property type="entry name" value="Nucleoid_occlusion_protein"/>
</dbReference>
<protein>
    <submittedName>
        <fullName evidence="9">Nucleoid occlusion protein</fullName>
    </submittedName>
</protein>
<keyword evidence="6" id="KW-0717">Septation</keyword>
<evidence type="ECO:0000259" key="8">
    <source>
        <dbReference type="PROSITE" id="PS50943"/>
    </source>
</evidence>
<accession>A0A401LCX3</accession>
<dbReference type="SUPFAM" id="SSF110849">
    <property type="entry name" value="ParB/Sulfiredoxin"/>
    <property type="match status" value="1"/>
</dbReference>
<dbReference type="OrthoDB" id="9771505at2"/>
<evidence type="ECO:0000256" key="1">
    <source>
        <dbReference type="ARBA" id="ARBA00004453"/>
    </source>
</evidence>
<reference evidence="9 10" key="1">
    <citation type="submission" date="2018-10" db="EMBL/GenBank/DDBJ databases">
        <title>Draft Genome Sequence of Anaerotignum sp. KCTC 15736.</title>
        <authorList>
            <person name="Choi S.H."/>
            <person name="Kim J.S."/>
            <person name="Kang S.W."/>
            <person name="Lee J.S."/>
            <person name="Park S.H."/>
        </authorList>
    </citation>
    <scope>NUCLEOTIDE SEQUENCE [LARGE SCALE GENOMIC DNA]</scope>
    <source>
        <strain evidence="9 10">KCTC 15736</strain>
    </source>
</reference>
<dbReference type="CDD" id="cd16393">
    <property type="entry name" value="SPO0J_N"/>
    <property type="match status" value="1"/>
</dbReference>
<evidence type="ECO:0000256" key="5">
    <source>
        <dbReference type="ARBA" id="ARBA00023125"/>
    </source>
</evidence>
<dbReference type="Gene3D" id="3.90.1530.30">
    <property type="match status" value="1"/>
</dbReference>
<dbReference type="GO" id="GO:0003677">
    <property type="term" value="F:DNA binding"/>
    <property type="evidence" value="ECO:0007669"/>
    <property type="project" value="UniProtKB-KW"/>
</dbReference>
<dbReference type="Gene3D" id="1.10.10.2830">
    <property type="match status" value="1"/>
</dbReference>
<evidence type="ECO:0000256" key="4">
    <source>
        <dbReference type="ARBA" id="ARBA00022618"/>
    </source>
</evidence>
<comment type="subcellular location">
    <subcellularLocation>
        <location evidence="1">Cytoplasm</location>
        <location evidence="1">Nucleoid</location>
    </subcellularLocation>
</comment>
<evidence type="ECO:0000256" key="2">
    <source>
        <dbReference type="ARBA" id="ARBA00006295"/>
    </source>
</evidence>
<evidence type="ECO:0000256" key="7">
    <source>
        <dbReference type="ARBA" id="ARBA00023306"/>
    </source>
</evidence>
<dbReference type="GO" id="GO:0005694">
    <property type="term" value="C:chromosome"/>
    <property type="evidence" value="ECO:0007669"/>
    <property type="project" value="TreeGrafter"/>
</dbReference>
<evidence type="ECO:0000256" key="3">
    <source>
        <dbReference type="ARBA" id="ARBA00022490"/>
    </source>
</evidence>
<keyword evidence="7" id="KW-0131">Cell cycle</keyword>
<dbReference type="InterPro" id="IPR041468">
    <property type="entry name" value="HTH_ParB/Spo0J"/>
</dbReference>
<dbReference type="NCBIfam" id="TIGR04285">
    <property type="entry name" value="nucleoid_noc"/>
    <property type="match status" value="1"/>
</dbReference>
<gene>
    <name evidence="9" type="ORF">KGMB03357_10410</name>
</gene>
<dbReference type="Proteomes" id="UP000287361">
    <property type="component" value="Unassembled WGS sequence"/>
</dbReference>
<dbReference type="FunFam" id="1.10.10.2830:FF:000001">
    <property type="entry name" value="Chromosome partitioning protein ParB"/>
    <property type="match status" value="1"/>
</dbReference>
<dbReference type="FunFam" id="3.90.1530.30:FF:000001">
    <property type="entry name" value="Chromosome partitioning protein ParB"/>
    <property type="match status" value="1"/>
</dbReference>
<keyword evidence="4" id="KW-0132">Cell division</keyword>
<keyword evidence="10" id="KW-1185">Reference proteome</keyword>
<dbReference type="InterPro" id="IPR004437">
    <property type="entry name" value="ParB/RepB/Spo0J"/>
</dbReference>
<dbReference type="PANTHER" id="PTHR33375:SF8">
    <property type="entry name" value="NUCLEOID OCCLUSION PROTEIN"/>
    <property type="match status" value="1"/>
</dbReference>
<dbReference type="InterPro" id="IPR036086">
    <property type="entry name" value="ParB/Sulfiredoxin_sf"/>
</dbReference>
<dbReference type="EMBL" id="BHVZ01000001">
    <property type="protein sequence ID" value="GCB29380.1"/>
    <property type="molecule type" value="Genomic_DNA"/>
</dbReference>
<keyword evidence="3" id="KW-0963">Cytoplasm</keyword>
<dbReference type="InterPro" id="IPR001387">
    <property type="entry name" value="Cro/C1-type_HTH"/>
</dbReference>
<dbReference type="InterPro" id="IPR050336">
    <property type="entry name" value="Chromosome_partition/occlusion"/>
</dbReference>
<name>A0A401LCX3_9FIRM</name>
<dbReference type="InterPro" id="IPR003115">
    <property type="entry name" value="ParB_N"/>
</dbReference>
<dbReference type="PROSITE" id="PS50943">
    <property type="entry name" value="HTH_CROC1"/>
    <property type="match status" value="1"/>
</dbReference>
<dbReference type="PANTHER" id="PTHR33375">
    <property type="entry name" value="CHROMOSOME-PARTITIONING PROTEIN PARB-RELATED"/>
    <property type="match status" value="1"/>
</dbReference>
<dbReference type="AlphaFoldDB" id="A0A401LCX3"/>
<dbReference type="GO" id="GO:0007059">
    <property type="term" value="P:chromosome segregation"/>
    <property type="evidence" value="ECO:0007669"/>
    <property type="project" value="TreeGrafter"/>
</dbReference>
<sequence>MEVLKFSEMRLKKDKVVFQLPIHKIRSNPYQPRKYFNRTALEELADSIRAYGILQPITVRKMSGGAYELVAGERRLRAAELAGLETIPAILMQVSDSDSAVMAFIENIQRQNLSFLEEAEGYRNMMEDYGLTQEELAAKLSKSQSSIANKLRILKLEDSVKKLLLEHHFTERHARALLKLPDEESRLFVLAQMIQEEMNVKKTEELVEATLEQMRPRFPEKGEQKEKRYVRSSDFRLFTNTIKQSVEVIRRSGVDVVYEDKQDADCCEILIRIRKNAVESA</sequence>
<evidence type="ECO:0000256" key="6">
    <source>
        <dbReference type="ARBA" id="ARBA00023210"/>
    </source>
</evidence>
<dbReference type="GO" id="GO:0000917">
    <property type="term" value="P:division septum assembly"/>
    <property type="evidence" value="ECO:0007669"/>
    <property type="project" value="UniProtKB-KW"/>
</dbReference>
<organism evidence="9 10">
    <name type="scientific">Anaerotignum faecicola</name>
    <dbReference type="NCBI Taxonomy" id="2358141"/>
    <lineage>
        <taxon>Bacteria</taxon>
        <taxon>Bacillati</taxon>
        <taxon>Bacillota</taxon>
        <taxon>Clostridia</taxon>
        <taxon>Lachnospirales</taxon>
        <taxon>Anaerotignaceae</taxon>
        <taxon>Anaerotignum</taxon>
    </lineage>
</organism>
<evidence type="ECO:0000313" key="9">
    <source>
        <dbReference type="EMBL" id="GCB29380.1"/>
    </source>
</evidence>
<dbReference type="GO" id="GO:0045881">
    <property type="term" value="P:positive regulation of sporulation resulting in formation of a cellular spore"/>
    <property type="evidence" value="ECO:0007669"/>
    <property type="project" value="TreeGrafter"/>
</dbReference>
<dbReference type="Pfam" id="PF17762">
    <property type="entry name" value="HTH_ParB"/>
    <property type="match status" value="1"/>
</dbReference>
<dbReference type="GO" id="GO:0009295">
    <property type="term" value="C:nucleoid"/>
    <property type="evidence" value="ECO:0007669"/>
    <property type="project" value="UniProtKB-SubCell"/>
</dbReference>